<dbReference type="EMBL" id="FO203512">
    <property type="protein sequence ID" value="CCK74463.1"/>
    <property type="molecule type" value="Genomic_DNA"/>
</dbReference>
<sequence length="272" mass="30070">MTTSHSVIHIVALTEAGHQLAKNLVEKMHAYKIEDAEQTVDIWYKPKPFAEKVQQAFVRGERLIFICATGIVVRILAPVLQDKHSDPAILILDEAGKFVIPLLSGHEGGANDWANQISELINAQLVMTTANPYLKPIYTVGMGCERHCPLEYLSELLHQCLSQVGLTIEQVHSISSIDIKADETHLIELAKKLNKPFITWNKDDLRTVESQLSTHSDYIFKTVGVYGVAESAALYSAQFEAGQAAELVLNKHKNAKATCAIARSYPAVNPTK</sequence>
<dbReference type="InterPro" id="IPR052553">
    <property type="entry name" value="CbiG_hydrolase"/>
</dbReference>
<dbReference type="SUPFAM" id="SSF159664">
    <property type="entry name" value="CobE/GbiG C-terminal domain-like"/>
    <property type="match status" value="1"/>
</dbReference>
<dbReference type="STRING" id="698738.OLEAN_C02870"/>
<keyword evidence="4" id="KW-1185">Reference proteome</keyword>
<dbReference type="PANTHER" id="PTHR37477:SF1">
    <property type="entry name" value="COBALT-PRECORRIN-5A HYDROLASE"/>
    <property type="match status" value="1"/>
</dbReference>
<evidence type="ECO:0000259" key="2">
    <source>
        <dbReference type="Pfam" id="PF11760"/>
    </source>
</evidence>
<evidence type="ECO:0000313" key="3">
    <source>
        <dbReference type="EMBL" id="CCK74463.1"/>
    </source>
</evidence>
<evidence type="ECO:0000313" key="4">
    <source>
        <dbReference type="Proteomes" id="UP000032749"/>
    </source>
</evidence>
<dbReference type="InterPro" id="IPR036518">
    <property type="entry name" value="CobE/GbiG_C_sf"/>
</dbReference>
<dbReference type="Gene3D" id="3.30.420.180">
    <property type="entry name" value="CobE/GbiG C-terminal domain"/>
    <property type="match status" value="1"/>
</dbReference>
<feature type="domain" description="CobE/GbiG C-terminal" evidence="1">
    <location>
        <begin position="139"/>
        <end position="262"/>
    </location>
</feature>
<dbReference type="InterPro" id="IPR038029">
    <property type="entry name" value="GbiG_N_sf"/>
</dbReference>
<dbReference type="SUPFAM" id="SSF159672">
    <property type="entry name" value="CbiG N-terminal domain-like"/>
    <property type="match status" value="1"/>
</dbReference>
<protein>
    <submittedName>
        <fullName evidence="3">Cobalamin biosynthesis protein</fullName>
    </submittedName>
</protein>
<feature type="domain" description="Cobalamin synthesis G N-terminal" evidence="2">
    <location>
        <begin position="53"/>
        <end position="130"/>
    </location>
</feature>
<dbReference type="AlphaFoldDB" id="R4YN31"/>
<dbReference type="Proteomes" id="UP000032749">
    <property type="component" value="Chromosome"/>
</dbReference>
<accession>R4YN31</accession>
<proteinExistence type="predicted"/>
<dbReference type="Pfam" id="PF01890">
    <property type="entry name" value="CbiG_C"/>
    <property type="match status" value="1"/>
</dbReference>
<evidence type="ECO:0000259" key="1">
    <source>
        <dbReference type="Pfam" id="PF01890"/>
    </source>
</evidence>
<reference evidence="3 4" key="1">
    <citation type="journal article" date="2013" name="Nat. Commun.">
        <title>Genome sequence and functional genomic analysis of the oil-degrading bacterium Oleispira antarctica.</title>
        <authorList>
            <person name="Kube M."/>
            <person name="Chernikova T.N."/>
            <person name="Al-Ramahi Y."/>
            <person name="Beloqui A."/>
            <person name="Lopez-Cortez N."/>
            <person name="Guazzaroni M.E."/>
            <person name="Heipieper H.J."/>
            <person name="Klages S."/>
            <person name="Kotsyurbenko O.R."/>
            <person name="Langer I."/>
            <person name="Nechitaylo T.Y."/>
            <person name="Lunsdorf H."/>
            <person name="Fernandez M."/>
            <person name="Juarez S."/>
            <person name="Ciordia S."/>
            <person name="Singer A."/>
            <person name="Kagan O."/>
            <person name="Egorova O."/>
            <person name="Petit P.A."/>
            <person name="Stogios P."/>
            <person name="Kim Y."/>
            <person name="Tchigvintsev A."/>
            <person name="Flick R."/>
            <person name="Denaro R."/>
            <person name="Genovese M."/>
            <person name="Albar J.P."/>
            <person name="Reva O.N."/>
            <person name="Martinez-Gomariz M."/>
            <person name="Tran H."/>
            <person name="Ferrer M."/>
            <person name="Savchenko A."/>
            <person name="Yakunin A.F."/>
            <person name="Yakimov M.M."/>
            <person name="Golyshina O.V."/>
            <person name="Reinhardt R."/>
            <person name="Golyshin P.N."/>
        </authorList>
    </citation>
    <scope>NUCLEOTIDE SEQUENCE [LARGE SCALE GENOMIC DNA]</scope>
</reference>
<organism evidence="3 4">
    <name type="scientific">Oleispira antarctica RB-8</name>
    <dbReference type="NCBI Taxonomy" id="698738"/>
    <lineage>
        <taxon>Bacteria</taxon>
        <taxon>Pseudomonadati</taxon>
        <taxon>Pseudomonadota</taxon>
        <taxon>Gammaproteobacteria</taxon>
        <taxon>Oceanospirillales</taxon>
        <taxon>Oceanospirillaceae</taxon>
        <taxon>Oleispira</taxon>
    </lineage>
</organism>
<dbReference type="Pfam" id="PF11760">
    <property type="entry name" value="CbiG_N"/>
    <property type="match status" value="1"/>
</dbReference>
<name>R4YN31_OLEAN</name>
<dbReference type="OrthoDB" id="9781023at2"/>
<dbReference type="KEGG" id="oai:OLEAN_C02870"/>
<dbReference type="InterPro" id="IPR002750">
    <property type="entry name" value="CobE/GbiG_C"/>
</dbReference>
<dbReference type="Gene3D" id="3.40.50.11220">
    <property type="match status" value="1"/>
</dbReference>
<dbReference type="PATRIC" id="fig|698738.3.peg.296"/>
<dbReference type="InterPro" id="IPR021744">
    <property type="entry name" value="CbiG_N"/>
</dbReference>
<dbReference type="PANTHER" id="PTHR37477">
    <property type="entry name" value="COBALT-PRECORRIN-5A HYDROLASE"/>
    <property type="match status" value="1"/>
</dbReference>
<dbReference type="HOGENOM" id="CLU_028397_0_2_6"/>
<dbReference type="GO" id="GO:0009236">
    <property type="term" value="P:cobalamin biosynthetic process"/>
    <property type="evidence" value="ECO:0007669"/>
    <property type="project" value="InterPro"/>
</dbReference>
<gene>
    <name evidence="3" type="primary">cbiG</name>
    <name evidence="3" type="ORF">OLEAN_C02870</name>
</gene>